<dbReference type="AlphaFoldDB" id="A0A1Y2EXY1"/>
<dbReference type="PROSITE" id="PS51757">
    <property type="entry name" value="TH1"/>
    <property type="match status" value="1"/>
</dbReference>
<accession>A0A1Y2EXY1</accession>
<gene>
    <name evidence="2" type="ORF">LY90DRAFT_501772</name>
</gene>
<name>A0A1Y2EXY1_9FUNG</name>
<dbReference type="InterPro" id="IPR010926">
    <property type="entry name" value="Myosin_TH1"/>
</dbReference>
<reference evidence="2 3" key="1">
    <citation type="submission" date="2016-08" db="EMBL/GenBank/DDBJ databases">
        <title>A Parts List for Fungal Cellulosomes Revealed by Comparative Genomics.</title>
        <authorList>
            <consortium name="DOE Joint Genome Institute"/>
            <person name="Haitjema C.H."/>
            <person name="Gilmore S.P."/>
            <person name="Henske J.K."/>
            <person name="Solomon K.V."/>
            <person name="De Groot R."/>
            <person name="Kuo A."/>
            <person name="Mondo S.J."/>
            <person name="Salamov A.A."/>
            <person name="Labutti K."/>
            <person name="Zhao Z."/>
            <person name="Chiniquy J."/>
            <person name="Barry K."/>
            <person name="Brewer H.M."/>
            <person name="Purvine S.O."/>
            <person name="Wright A.T."/>
            <person name="Boxma B."/>
            <person name="Van Alen T."/>
            <person name="Hackstein J.H."/>
            <person name="Baker S.E."/>
            <person name="Grigoriev I.V."/>
            <person name="O'Malley M.A."/>
        </authorList>
    </citation>
    <scope>NUCLEOTIDE SEQUENCE [LARGE SCALE GENOMIC DNA]</scope>
    <source>
        <strain evidence="2 3">G1</strain>
    </source>
</reference>
<dbReference type="Proteomes" id="UP000193920">
    <property type="component" value="Unassembled WGS sequence"/>
</dbReference>
<sequence>MIRAMNEASKKASHWKKVQWPDETYEGHKYLKNSYQILKNVHTRLSCRKYRNSLTSERKDYLEWKKVAMDNFKGKASWNESLKDQYTKDGLQIGENSKWKKICTDNSKVVQSFDCTKFHRRKPSKEVPRKAVVTENDLYLITTAVGLKDRIPLANISEIGCSTKKDGIIIFHTSDKKGDLIIRTDNKCIEAVTQIYIAAKKKGKDIKITVNDNNNNNYNNNT</sequence>
<evidence type="ECO:0000313" key="2">
    <source>
        <dbReference type="EMBL" id="ORY76453.1"/>
    </source>
</evidence>
<proteinExistence type="predicted"/>
<evidence type="ECO:0000259" key="1">
    <source>
        <dbReference type="PROSITE" id="PS51757"/>
    </source>
</evidence>
<dbReference type="Pfam" id="PF06017">
    <property type="entry name" value="Myosin_TH1"/>
    <property type="match status" value="1"/>
</dbReference>
<keyword evidence="3" id="KW-1185">Reference proteome</keyword>
<dbReference type="EMBL" id="MCOG01000022">
    <property type="protein sequence ID" value="ORY76453.1"/>
    <property type="molecule type" value="Genomic_DNA"/>
</dbReference>
<organism evidence="2 3">
    <name type="scientific">Neocallimastix californiae</name>
    <dbReference type="NCBI Taxonomy" id="1754190"/>
    <lineage>
        <taxon>Eukaryota</taxon>
        <taxon>Fungi</taxon>
        <taxon>Fungi incertae sedis</taxon>
        <taxon>Chytridiomycota</taxon>
        <taxon>Chytridiomycota incertae sedis</taxon>
        <taxon>Neocallimastigomycetes</taxon>
        <taxon>Neocallimastigales</taxon>
        <taxon>Neocallimastigaceae</taxon>
        <taxon>Neocallimastix</taxon>
    </lineage>
</organism>
<comment type="caution">
    <text evidence="2">The sequence shown here is derived from an EMBL/GenBank/DDBJ whole genome shotgun (WGS) entry which is preliminary data.</text>
</comment>
<dbReference type="GO" id="GO:0016459">
    <property type="term" value="C:myosin complex"/>
    <property type="evidence" value="ECO:0007669"/>
    <property type="project" value="InterPro"/>
</dbReference>
<evidence type="ECO:0000313" key="3">
    <source>
        <dbReference type="Proteomes" id="UP000193920"/>
    </source>
</evidence>
<dbReference type="OrthoDB" id="10055605at2759"/>
<dbReference type="GO" id="GO:0003774">
    <property type="term" value="F:cytoskeletal motor activity"/>
    <property type="evidence" value="ECO:0007669"/>
    <property type="project" value="InterPro"/>
</dbReference>
<dbReference type="STRING" id="1754190.A0A1Y2EXY1"/>
<protein>
    <recommendedName>
        <fullName evidence="1">TH1 domain-containing protein</fullName>
    </recommendedName>
</protein>
<feature type="domain" description="TH1" evidence="1">
    <location>
        <begin position="75"/>
        <end position="222"/>
    </location>
</feature>